<reference evidence="1" key="1">
    <citation type="submission" date="2020-08" db="EMBL/GenBank/DDBJ databases">
        <authorList>
            <person name="Cejkova D."/>
            <person name="Kubasova T."/>
            <person name="Jahodarova E."/>
            <person name="Rychlik I."/>
        </authorList>
    </citation>
    <scope>NUCLEOTIDE SEQUENCE</scope>
    <source>
        <strain evidence="1">An582</strain>
    </source>
</reference>
<reference evidence="1" key="2">
    <citation type="journal article" date="2021" name="Sci. Rep.">
        <title>The distribution of antibiotic resistance genes in chicken gut microbiota commensals.</title>
        <authorList>
            <person name="Juricova H."/>
            <person name="Matiasovicova J."/>
            <person name="Kubasova T."/>
            <person name="Cejkova D."/>
            <person name="Rychlik I."/>
        </authorList>
    </citation>
    <scope>NUCLEOTIDE SEQUENCE</scope>
    <source>
        <strain evidence="1">An582</strain>
    </source>
</reference>
<protein>
    <submittedName>
        <fullName evidence="1">Uncharacterized protein</fullName>
    </submittedName>
</protein>
<name>A0A938X9Q8_9CLOT</name>
<dbReference type="RefSeq" id="WP_204905885.1">
    <property type="nucleotide sequence ID" value="NZ_JACJKS010000004.1"/>
</dbReference>
<dbReference type="InterPro" id="IPR043743">
    <property type="entry name" value="DUF5688"/>
</dbReference>
<proteinExistence type="predicted"/>
<dbReference type="Proteomes" id="UP000705508">
    <property type="component" value="Unassembled WGS sequence"/>
</dbReference>
<gene>
    <name evidence="1" type="ORF">H6A20_04020</name>
</gene>
<evidence type="ECO:0000313" key="2">
    <source>
        <dbReference type="Proteomes" id="UP000705508"/>
    </source>
</evidence>
<comment type="caution">
    <text evidence="1">The sequence shown here is derived from an EMBL/GenBank/DDBJ whole genome shotgun (WGS) entry which is preliminary data.</text>
</comment>
<sequence>MTYEQFVERMEERVRAALAPGRSVRLRSALKNNGRHRKGLVFTEAGVNTSPTIYLEEYYERYQAGSSFEEVAGQILALYGSVRMDRSWDGERLSRYENVKPRLICRLINRERNRDLLEEVPHVPYLDLAVVFHVLVDLEADDRIATMLVRREHLKWWHVTEEEVRRAAGENTEKLLPAEFKTLCAVLAQAGMEEPPVQADPAGAYRMYVLTNSIQNFGASAILYKDVLKKIGAFLKEDFYVLPSSIHEVIILPESSAPSWRETAMIVKEINETQVMEEEVLSDTPYFYRRSEGALALPGWEKEA</sequence>
<dbReference type="EMBL" id="JACJKS010000004">
    <property type="protein sequence ID" value="MBM6947834.1"/>
    <property type="molecule type" value="Genomic_DNA"/>
</dbReference>
<accession>A0A938X9Q8</accession>
<dbReference type="Pfam" id="PF18941">
    <property type="entry name" value="DUF5688"/>
    <property type="match status" value="1"/>
</dbReference>
<evidence type="ECO:0000313" key="1">
    <source>
        <dbReference type="EMBL" id="MBM6947834.1"/>
    </source>
</evidence>
<dbReference type="AlphaFoldDB" id="A0A938X9Q8"/>
<organism evidence="1 2">
    <name type="scientific">Mordavella massiliensis</name>
    <dbReference type="NCBI Taxonomy" id="1871024"/>
    <lineage>
        <taxon>Bacteria</taxon>
        <taxon>Bacillati</taxon>
        <taxon>Bacillota</taxon>
        <taxon>Clostridia</taxon>
        <taxon>Eubacteriales</taxon>
        <taxon>Clostridiaceae</taxon>
        <taxon>Mordavella</taxon>
    </lineage>
</organism>